<dbReference type="AlphaFoldDB" id="A0A9X1I044"/>
<dbReference type="SUPFAM" id="SSF51735">
    <property type="entry name" value="NAD(P)-binding Rossmann-fold domains"/>
    <property type="match status" value="1"/>
</dbReference>
<comment type="similarity">
    <text evidence="1">Belongs to the short-chain dehydrogenases/reductases (SDR) family.</text>
</comment>
<dbReference type="PANTHER" id="PTHR48107:SF7">
    <property type="entry name" value="RE15974P"/>
    <property type="match status" value="1"/>
</dbReference>
<evidence type="ECO:0000313" key="3">
    <source>
        <dbReference type="EMBL" id="MCB4798138.1"/>
    </source>
</evidence>
<dbReference type="PRINTS" id="PR00080">
    <property type="entry name" value="SDRFAMILY"/>
</dbReference>
<evidence type="ECO:0000313" key="4">
    <source>
        <dbReference type="Proteomes" id="UP001139199"/>
    </source>
</evidence>
<organism evidence="3 4">
    <name type="scientific">Neotamlana laminarinivorans</name>
    <dbReference type="NCBI Taxonomy" id="2883124"/>
    <lineage>
        <taxon>Bacteria</taxon>
        <taxon>Pseudomonadati</taxon>
        <taxon>Bacteroidota</taxon>
        <taxon>Flavobacteriia</taxon>
        <taxon>Flavobacteriales</taxon>
        <taxon>Flavobacteriaceae</taxon>
        <taxon>Neotamlana</taxon>
    </lineage>
</organism>
<evidence type="ECO:0000256" key="1">
    <source>
        <dbReference type="ARBA" id="ARBA00006484"/>
    </source>
</evidence>
<proteinExistence type="inferred from homology"/>
<dbReference type="PRINTS" id="PR00081">
    <property type="entry name" value="GDHRDH"/>
</dbReference>
<dbReference type="Proteomes" id="UP001139199">
    <property type="component" value="Unassembled WGS sequence"/>
</dbReference>
<keyword evidence="4" id="KW-1185">Reference proteome</keyword>
<dbReference type="PANTHER" id="PTHR48107">
    <property type="entry name" value="NADPH-DEPENDENT ALDEHYDE REDUCTASE-LIKE PROTEIN, CHLOROPLASTIC-RELATED"/>
    <property type="match status" value="1"/>
</dbReference>
<protein>
    <submittedName>
        <fullName evidence="3">SDR family oxidoreductase</fullName>
    </submittedName>
</protein>
<dbReference type="Gene3D" id="3.40.50.720">
    <property type="entry name" value="NAD(P)-binding Rossmann-like Domain"/>
    <property type="match status" value="1"/>
</dbReference>
<gene>
    <name evidence="3" type="ORF">LG649_04740</name>
</gene>
<dbReference type="EMBL" id="JAJAPW010000002">
    <property type="protein sequence ID" value="MCB4798138.1"/>
    <property type="molecule type" value="Genomic_DNA"/>
</dbReference>
<comment type="caution">
    <text evidence="3">The sequence shown here is derived from an EMBL/GenBank/DDBJ whole genome shotgun (WGS) entry which is preliminary data.</text>
</comment>
<name>A0A9X1I044_9FLAO</name>
<dbReference type="PROSITE" id="PS00061">
    <property type="entry name" value="ADH_SHORT"/>
    <property type="match status" value="1"/>
</dbReference>
<dbReference type="FunFam" id="3.40.50.720:FF:000084">
    <property type="entry name" value="Short-chain dehydrogenase reductase"/>
    <property type="match status" value="1"/>
</dbReference>
<dbReference type="RefSeq" id="WP_226541595.1">
    <property type="nucleotide sequence ID" value="NZ_JAJAPW010000002.1"/>
</dbReference>
<accession>A0A9X1I044</accession>
<reference evidence="3" key="1">
    <citation type="submission" date="2021-10" db="EMBL/GenBank/DDBJ databases">
        <title>Tamlana sargassums sp. nov., and Tamlana laminarinivorans sp. nov., two new bacteria isolated from the brown alga.</title>
        <authorList>
            <person name="Li J."/>
        </authorList>
    </citation>
    <scope>NUCLEOTIDE SEQUENCE</scope>
    <source>
        <strain evidence="3">PT2-4</strain>
    </source>
</reference>
<sequence>MSNLKGKVALITGSSKGIGAQIAKTFAEKGAKVVVNYSGSKAEAEQVVSTILKANGEAICVKADVSKTGDVNQLFAQSIAHFGKIDILVNNAGVMLNSLISEASDAIFEKQIQINLKGVFNTLREASTKLADNGSVINISSTVTRTNFPTYGIYSATKAAVEQLSKVFAKEVGHRGINVNCVLPGPTGTDLFLQGKSETIINQLANSNAFKRLGTPTDVANIVVQLATNEFKWMSAQSVGANGGMA</sequence>
<dbReference type="GO" id="GO:0016614">
    <property type="term" value="F:oxidoreductase activity, acting on CH-OH group of donors"/>
    <property type="evidence" value="ECO:0007669"/>
    <property type="project" value="UniProtKB-ARBA"/>
</dbReference>
<dbReference type="Pfam" id="PF13561">
    <property type="entry name" value="adh_short_C2"/>
    <property type="match status" value="1"/>
</dbReference>
<dbReference type="InterPro" id="IPR002347">
    <property type="entry name" value="SDR_fam"/>
</dbReference>
<dbReference type="InterPro" id="IPR036291">
    <property type="entry name" value="NAD(P)-bd_dom_sf"/>
</dbReference>
<dbReference type="InterPro" id="IPR020904">
    <property type="entry name" value="Sc_DH/Rdtase_CS"/>
</dbReference>
<keyword evidence="2" id="KW-0560">Oxidoreductase</keyword>
<evidence type="ECO:0000256" key="2">
    <source>
        <dbReference type="ARBA" id="ARBA00023002"/>
    </source>
</evidence>